<keyword evidence="4" id="KW-1185">Reference proteome</keyword>
<keyword evidence="2" id="KW-0472">Membrane</keyword>
<feature type="transmembrane region" description="Helical" evidence="2">
    <location>
        <begin position="35"/>
        <end position="54"/>
    </location>
</feature>
<keyword evidence="2" id="KW-1133">Transmembrane helix</keyword>
<reference evidence="3 4" key="1">
    <citation type="submission" date="2018-05" db="EMBL/GenBank/DDBJ databases">
        <title>Marinifilum breve JC075T sp. nov., a marine bacterium isolated from Yongle Blue Hole in the South China Sea.</title>
        <authorList>
            <person name="Fu T."/>
        </authorList>
    </citation>
    <scope>NUCLEOTIDE SEQUENCE [LARGE SCALE GENOMIC DNA]</scope>
    <source>
        <strain evidence="3 4">JC075</strain>
    </source>
</reference>
<keyword evidence="1" id="KW-0175">Coiled coil</keyword>
<sequence>MKSFSEIGKILVEQIKEFVPYVISEFRGFLKRNKYGVMGTLAFHMILLILLFSFKLHTKREFLEAEIFIDIPQEIVDQILEEKEEEIKKKIEEKNSEINESVDKLLRSIAVNQDVKKSNSDPKQKVEDMIDEIKKNLNEYGSDDASGGDDGLNEFKKDSLSIAEEREKQRVLDSLQSIEYSGPSSVYYSLEGRHKIYLPIPVFKCEGEGKIVVKIGVSRSGRVVESKIVKDQCSVQDDCLFEAALDATNRSRFNVSNTSPQTQIGTITYNFVKQ</sequence>
<dbReference type="Proteomes" id="UP000248079">
    <property type="component" value="Unassembled WGS sequence"/>
</dbReference>
<protein>
    <submittedName>
        <fullName evidence="3">Energy transducer TonB</fullName>
    </submittedName>
</protein>
<feature type="coiled-coil region" evidence="1">
    <location>
        <begin position="73"/>
        <end position="143"/>
    </location>
</feature>
<accession>A0A2V3ZRN4</accession>
<dbReference type="OrthoDB" id="9786892at2"/>
<name>A0A2V3ZRN4_9BACT</name>
<evidence type="ECO:0000256" key="2">
    <source>
        <dbReference type="SAM" id="Phobius"/>
    </source>
</evidence>
<organism evidence="3 4">
    <name type="scientific">Marinifilum breve</name>
    <dbReference type="NCBI Taxonomy" id="2184082"/>
    <lineage>
        <taxon>Bacteria</taxon>
        <taxon>Pseudomonadati</taxon>
        <taxon>Bacteroidota</taxon>
        <taxon>Bacteroidia</taxon>
        <taxon>Marinilabiliales</taxon>
        <taxon>Marinifilaceae</taxon>
    </lineage>
</organism>
<keyword evidence="2" id="KW-0812">Transmembrane</keyword>
<dbReference type="RefSeq" id="WP_110363923.1">
    <property type="nucleotide sequence ID" value="NZ_QFLI01000016.1"/>
</dbReference>
<dbReference type="AlphaFoldDB" id="A0A2V3ZRN4"/>
<evidence type="ECO:0000313" key="4">
    <source>
        <dbReference type="Proteomes" id="UP000248079"/>
    </source>
</evidence>
<evidence type="ECO:0000256" key="1">
    <source>
        <dbReference type="SAM" id="Coils"/>
    </source>
</evidence>
<comment type="caution">
    <text evidence="3">The sequence shown here is derived from an EMBL/GenBank/DDBJ whole genome shotgun (WGS) entry which is preliminary data.</text>
</comment>
<dbReference type="EMBL" id="QFLI01000016">
    <property type="protein sequence ID" value="PXX95210.1"/>
    <property type="molecule type" value="Genomic_DNA"/>
</dbReference>
<proteinExistence type="predicted"/>
<evidence type="ECO:0000313" key="3">
    <source>
        <dbReference type="EMBL" id="PXX95210.1"/>
    </source>
</evidence>
<gene>
    <name evidence="3" type="ORF">DF185_22445</name>
</gene>